<organism evidence="4 5">
    <name type="scientific">Dillenia turbinata</name>
    <dbReference type="NCBI Taxonomy" id="194707"/>
    <lineage>
        <taxon>Eukaryota</taxon>
        <taxon>Viridiplantae</taxon>
        <taxon>Streptophyta</taxon>
        <taxon>Embryophyta</taxon>
        <taxon>Tracheophyta</taxon>
        <taxon>Spermatophyta</taxon>
        <taxon>Magnoliopsida</taxon>
        <taxon>eudicotyledons</taxon>
        <taxon>Gunneridae</taxon>
        <taxon>Pentapetalae</taxon>
        <taxon>Dilleniales</taxon>
        <taxon>Dilleniaceae</taxon>
        <taxon>Dillenia</taxon>
    </lineage>
</organism>
<dbReference type="Gene3D" id="1.25.40.10">
    <property type="entry name" value="Tetratricopeptide repeat domain"/>
    <property type="match status" value="3"/>
</dbReference>
<gene>
    <name evidence="4" type="ORF">RJ641_008685</name>
</gene>
<accession>A0AAN8VB95</accession>
<dbReference type="PANTHER" id="PTHR45717:SF11">
    <property type="entry name" value="PENTACOTRIPEPTIDE-REPEAT REGION OF PRORP DOMAIN-CONTAINING PROTEIN"/>
    <property type="match status" value="1"/>
</dbReference>
<dbReference type="Proteomes" id="UP001370490">
    <property type="component" value="Unassembled WGS sequence"/>
</dbReference>
<feature type="repeat" description="PPR" evidence="3">
    <location>
        <begin position="327"/>
        <end position="361"/>
    </location>
</feature>
<keyword evidence="2" id="KW-0677">Repeat</keyword>
<dbReference type="Pfam" id="PF13041">
    <property type="entry name" value="PPR_2"/>
    <property type="match status" value="2"/>
</dbReference>
<dbReference type="PANTHER" id="PTHR45717">
    <property type="entry name" value="OS12G0527900 PROTEIN"/>
    <property type="match status" value="1"/>
</dbReference>
<comment type="caution">
    <text evidence="4">The sequence shown here is derived from an EMBL/GenBank/DDBJ whole genome shotgun (WGS) entry which is preliminary data.</text>
</comment>
<protein>
    <submittedName>
        <fullName evidence="4">Pentatricopeptide repeat</fullName>
    </submittedName>
</protein>
<dbReference type="AlphaFoldDB" id="A0AAN8VB95"/>
<dbReference type="FunFam" id="1.25.40.10:FF:000799">
    <property type="entry name" value="Pentatricopeptide repeat-containing protein At1g07590, mitochondrial"/>
    <property type="match status" value="1"/>
</dbReference>
<name>A0AAN8VB95_9MAGN</name>
<proteinExistence type="inferred from homology"/>
<sequence>MTSIRFHCPYERAKLSMRTLTIVRNLRIFEAIRRTMGLPSQAFQTLPFFANLRTQTSKNSCEEESVKSTSEENKSLSFRIERLLRGESVGSAFQKWMGEGLPIHGGEIFHAINRLRKLNHNKRALEVMEWVIRERPYRLKELDYSYLLEFTAKLHGISQAEELFSRIPPEKTIPRILVQMKADKVVQHVSTYNILLKMEANEHNIEGLQKVFEEMKKAKVEPNEITYCILATAHAVARLWTVTEAYVDAVEKSMTGNNWSTLDVLIILYGYLGKEKGLERIWSNLRALPHIRSKSFVLAIEAFGRVGQLHRAEELWQEMTSEKGLTSTEQFNSLIAVYCKSGYVKKASEIFKEMKANGCKPNAITFRHLALGCLKADLLEEALRTLELRLDFTASNKVLKSAPWLETTFSMVEIFAEKGDVQNAESLFEELSKAKYTRYTFVYNTLIKAYVKAKIYDPNLLRRMILGGSRPDAETYSLMKLVEQFRP</sequence>
<dbReference type="GO" id="GO:0005739">
    <property type="term" value="C:mitochondrion"/>
    <property type="evidence" value="ECO:0007669"/>
    <property type="project" value="TreeGrafter"/>
</dbReference>
<feature type="repeat" description="PPR" evidence="3">
    <location>
        <begin position="188"/>
        <end position="222"/>
    </location>
</feature>
<dbReference type="PROSITE" id="PS51375">
    <property type="entry name" value="PPR"/>
    <property type="match status" value="2"/>
</dbReference>
<dbReference type="InterPro" id="IPR011990">
    <property type="entry name" value="TPR-like_helical_dom_sf"/>
</dbReference>
<evidence type="ECO:0000313" key="5">
    <source>
        <dbReference type="Proteomes" id="UP001370490"/>
    </source>
</evidence>
<dbReference type="Pfam" id="PF01535">
    <property type="entry name" value="PPR"/>
    <property type="match status" value="2"/>
</dbReference>
<dbReference type="GO" id="GO:0003729">
    <property type="term" value="F:mRNA binding"/>
    <property type="evidence" value="ECO:0007669"/>
    <property type="project" value="UniProtKB-ARBA"/>
</dbReference>
<evidence type="ECO:0000313" key="4">
    <source>
        <dbReference type="EMBL" id="KAK6926966.1"/>
    </source>
</evidence>
<dbReference type="NCBIfam" id="TIGR00756">
    <property type="entry name" value="PPR"/>
    <property type="match status" value="1"/>
</dbReference>
<comment type="similarity">
    <text evidence="1">Belongs to the PPR family. P subfamily.</text>
</comment>
<evidence type="ECO:0000256" key="1">
    <source>
        <dbReference type="ARBA" id="ARBA00007626"/>
    </source>
</evidence>
<dbReference type="InterPro" id="IPR002885">
    <property type="entry name" value="PPR_rpt"/>
</dbReference>
<reference evidence="4 5" key="1">
    <citation type="submission" date="2023-12" db="EMBL/GenBank/DDBJ databases">
        <title>A high-quality genome assembly for Dillenia turbinata (Dilleniales).</title>
        <authorList>
            <person name="Chanderbali A."/>
        </authorList>
    </citation>
    <scope>NUCLEOTIDE SEQUENCE [LARGE SCALE GENOMIC DNA]</scope>
    <source>
        <strain evidence="4">LSX21</strain>
        <tissue evidence="4">Leaf</tissue>
    </source>
</reference>
<evidence type="ECO:0000256" key="2">
    <source>
        <dbReference type="ARBA" id="ARBA00022737"/>
    </source>
</evidence>
<evidence type="ECO:0000256" key="3">
    <source>
        <dbReference type="PROSITE-ProRule" id="PRU00708"/>
    </source>
</evidence>
<dbReference type="EMBL" id="JBAMMX010000015">
    <property type="protein sequence ID" value="KAK6926966.1"/>
    <property type="molecule type" value="Genomic_DNA"/>
</dbReference>
<keyword evidence="5" id="KW-1185">Reference proteome</keyword>